<protein>
    <submittedName>
        <fullName evidence="1">Uncharacterized protein</fullName>
    </submittedName>
</protein>
<evidence type="ECO:0000313" key="1">
    <source>
        <dbReference type="EMBL" id="KAI9914986.1"/>
    </source>
</evidence>
<sequence>MHFPLKYGLVASFQRGEYQNRMEKGPLNHHCAQSSRLLKQAVAFPESLLVFPGIGTTAVTERCFLEEAHNFWLKDDRKNDLYGEYMRSSREIYQINEGFYPITKPIVHVTYMAAVEECVVVIDGANVACQKDGNPHIPSLAVAIQYFRSLEAVGGRYHIKCVAFVPNYWLNVKPIPRSAGPQENGAMETEDWTLLNEMVQKGFVILTPSQAHDDLYVIDYAVKYNGFIVTNDMFRDHISSKRTFHGRMLTTSWVRSHCIDFTFVGNDFMPNPRAMEQLLSFQPSILTSLLTTDSSSHDDTNRRNGSSDVNEDGMVIDHAGHKRIRKIDLSEVTYYKVPRKLLPMLHGNGGKTMEKFQEYTGTYLVLPSHAVLEPSTTVNSNVLTLSIYGSCTSDMNSASNQQHKLPPMPLAMTSCSDLNAVLQYMSPELHHSAAKHAQLHLCDCTPSTNQVLSQYISLHLSMLCHARLP</sequence>
<reference evidence="1 2" key="1">
    <citation type="journal article" date="2022" name="bioRxiv">
        <title>The genome of the oomycete Peronosclerospora sorghi, a cosmopolitan pathogen of maize and sorghum, is inflated with dispersed pseudogenes.</title>
        <authorList>
            <person name="Fletcher K."/>
            <person name="Martin F."/>
            <person name="Isakeit T."/>
            <person name="Cavanaugh K."/>
            <person name="Magill C."/>
            <person name="Michelmore R."/>
        </authorList>
    </citation>
    <scope>NUCLEOTIDE SEQUENCE [LARGE SCALE GENOMIC DNA]</scope>
    <source>
        <strain evidence="1">P6</strain>
    </source>
</reference>
<evidence type="ECO:0000313" key="2">
    <source>
        <dbReference type="Proteomes" id="UP001163321"/>
    </source>
</evidence>
<accession>A0ACC0WAC5</accession>
<dbReference type="Proteomes" id="UP001163321">
    <property type="component" value="Chromosome 3"/>
</dbReference>
<gene>
    <name evidence="1" type="ORF">PsorP6_008605</name>
</gene>
<dbReference type="EMBL" id="CM047582">
    <property type="protein sequence ID" value="KAI9914986.1"/>
    <property type="molecule type" value="Genomic_DNA"/>
</dbReference>
<keyword evidence="2" id="KW-1185">Reference proteome</keyword>
<comment type="caution">
    <text evidence="1">The sequence shown here is derived from an EMBL/GenBank/DDBJ whole genome shotgun (WGS) entry which is preliminary data.</text>
</comment>
<proteinExistence type="predicted"/>
<name>A0ACC0WAC5_9STRA</name>
<organism evidence="1 2">
    <name type="scientific">Peronosclerospora sorghi</name>
    <dbReference type="NCBI Taxonomy" id="230839"/>
    <lineage>
        <taxon>Eukaryota</taxon>
        <taxon>Sar</taxon>
        <taxon>Stramenopiles</taxon>
        <taxon>Oomycota</taxon>
        <taxon>Peronosporomycetes</taxon>
        <taxon>Peronosporales</taxon>
        <taxon>Peronosporaceae</taxon>
        <taxon>Peronosclerospora</taxon>
    </lineage>
</organism>